<evidence type="ECO:0000256" key="6">
    <source>
        <dbReference type="ARBA" id="ARBA00022764"/>
    </source>
</evidence>
<evidence type="ECO:0000256" key="7">
    <source>
        <dbReference type="ARBA" id="ARBA00022795"/>
    </source>
</evidence>
<dbReference type="PANTHER" id="PTHR33308:SF9">
    <property type="entry name" value="PEPTIDOGLYCAN HYDROLASE FLGJ"/>
    <property type="match status" value="1"/>
</dbReference>
<keyword evidence="6" id="KW-0574">Periplasm</keyword>
<evidence type="ECO:0000256" key="2">
    <source>
        <dbReference type="ARBA" id="ARBA00004418"/>
    </source>
</evidence>
<comment type="similarity">
    <text evidence="3">In the N-terminal section; belongs to the FlgJ family.</text>
</comment>
<name>A0A7Z1AE52_9GAMM</name>
<dbReference type="GO" id="GO:0044780">
    <property type="term" value="P:bacterial-type flagellum assembly"/>
    <property type="evidence" value="ECO:0007669"/>
    <property type="project" value="InterPro"/>
</dbReference>
<dbReference type="InterPro" id="IPR019301">
    <property type="entry name" value="Flagellar_prot_FlgJ_N"/>
</dbReference>
<dbReference type="GO" id="GO:0042597">
    <property type="term" value="C:periplasmic space"/>
    <property type="evidence" value="ECO:0007669"/>
    <property type="project" value="UniProtKB-SubCell"/>
</dbReference>
<evidence type="ECO:0000313" key="14">
    <source>
        <dbReference type="Proteomes" id="UP000094769"/>
    </source>
</evidence>
<evidence type="ECO:0000256" key="3">
    <source>
        <dbReference type="ARBA" id="ARBA00006880"/>
    </source>
</evidence>
<dbReference type="GO" id="GO:0071555">
    <property type="term" value="P:cell wall organization"/>
    <property type="evidence" value="ECO:0007669"/>
    <property type="project" value="UniProtKB-KW"/>
</dbReference>
<evidence type="ECO:0000256" key="4">
    <source>
        <dbReference type="ARBA" id="ARBA00007974"/>
    </source>
</evidence>
<comment type="subcellular location">
    <subcellularLocation>
        <location evidence="2">Periplasm</location>
    </subcellularLocation>
</comment>
<dbReference type="SMART" id="SM00047">
    <property type="entry name" value="LYZ2"/>
    <property type="match status" value="1"/>
</dbReference>
<feature type="domain" description="Mannosyl-glycoprotein endo-beta-N-acetylglucosamidase-like" evidence="12">
    <location>
        <begin position="138"/>
        <end position="302"/>
    </location>
</feature>
<dbReference type="Proteomes" id="UP000094769">
    <property type="component" value="Unassembled WGS sequence"/>
</dbReference>
<keyword evidence="14" id="KW-1185">Reference proteome</keyword>
<dbReference type="OrthoDB" id="289937at2"/>
<evidence type="ECO:0000256" key="1">
    <source>
        <dbReference type="ARBA" id="ARBA00002954"/>
    </source>
</evidence>
<dbReference type="PRINTS" id="PR01002">
    <property type="entry name" value="FLGFLGJ"/>
</dbReference>
<comment type="caution">
    <text evidence="13">The sequence shown here is derived from an EMBL/GenBank/DDBJ whole genome shotgun (WGS) entry which is preliminary data.</text>
</comment>
<dbReference type="Gene3D" id="1.10.530.10">
    <property type="match status" value="1"/>
</dbReference>
<dbReference type="GO" id="GO:0071973">
    <property type="term" value="P:bacterial-type flagellum-dependent cell motility"/>
    <property type="evidence" value="ECO:0007669"/>
    <property type="project" value="TreeGrafter"/>
</dbReference>
<organism evidence="13 14">
    <name type="scientific">Candidatus Thiodiazotropha endolucinida</name>
    <dbReference type="NCBI Taxonomy" id="1655433"/>
    <lineage>
        <taxon>Bacteria</taxon>
        <taxon>Pseudomonadati</taxon>
        <taxon>Pseudomonadota</taxon>
        <taxon>Gammaproteobacteria</taxon>
        <taxon>Chromatiales</taxon>
        <taxon>Sedimenticolaceae</taxon>
        <taxon>Candidatus Thiodiazotropha</taxon>
    </lineage>
</organism>
<evidence type="ECO:0000256" key="10">
    <source>
        <dbReference type="ARBA" id="ARBA00023316"/>
    </source>
</evidence>
<evidence type="ECO:0000313" key="13">
    <source>
        <dbReference type="EMBL" id="ODJ86517.1"/>
    </source>
</evidence>
<dbReference type="PANTHER" id="PTHR33308">
    <property type="entry name" value="PEPTIDOGLYCAN HYDROLASE FLGJ"/>
    <property type="match status" value="1"/>
</dbReference>
<dbReference type="AlphaFoldDB" id="A0A7Z1AE52"/>
<keyword evidence="7" id="KW-1005">Bacterial flagellum biogenesis</keyword>
<comment type="function">
    <text evidence="1">Flagellum-specific muramidase which hydrolyzes the peptidoglycan layer to assemble the rod structure in the periplasmic space.</text>
</comment>
<gene>
    <name evidence="13" type="primary">flgJ</name>
    <name evidence="13" type="ORF">CODIS_33010</name>
</gene>
<keyword evidence="10" id="KW-0961">Cell wall biogenesis/degradation</keyword>
<dbReference type="RefSeq" id="WP_069126959.1">
    <property type="nucleotide sequence ID" value="NZ_MARB01000021.1"/>
</dbReference>
<accession>A0A7Z1AE52</accession>
<dbReference type="GO" id="GO:0016798">
    <property type="term" value="F:hydrolase activity, acting on glycosyl bonds"/>
    <property type="evidence" value="ECO:0007669"/>
    <property type="project" value="UniProtKB-KW"/>
</dbReference>
<keyword evidence="8 13" id="KW-0378">Hydrolase</keyword>
<evidence type="ECO:0000259" key="12">
    <source>
        <dbReference type="SMART" id="SM00047"/>
    </source>
</evidence>
<reference evidence="13 14" key="1">
    <citation type="submission" date="2016-06" db="EMBL/GenBank/DDBJ databases">
        <title>Genome sequence of endosymbiont of Candidatus Endolucinida thiodiazotropha.</title>
        <authorList>
            <person name="Poehlein A."/>
            <person name="Koenig S."/>
            <person name="Heiden S.E."/>
            <person name="Thuermer A."/>
            <person name="Voget S."/>
            <person name="Daniel R."/>
            <person name="Markert S."/>
            <person name="Gros O."/>
            <person name="Schweder T."/>
        </authorList>
    </citation>
    <scope>NUCLEOTIDE SEQUENCE [LARGE SCALE GENOMIC DNA]</scope>
    <source>
        <strain evidence="13 14">COS</strain>
    </source>
</reference>
<evidence type="ECO:0000256" key="9">
    <source>
        <dbReference type="ARBA" id="ARBA00023295"/>
    </source>
</evidence>
<evidence type="ECO:0000256" key="11">
    <source>
        <dbReference type="ARBA" id="ARBA00030835"/>
    </source>
</evidence>
<dbReference type="NCBIfam" id="TIGR02541">
    <property type="entry name" value="flagell_FlgJ"/>
    <property type="match status" value="1"/>
</dbReference>
<sequence>MNTATSALYHDFSGLTALKHQAREDQAGTADQVARQFESLFVQMMVKQMRQASFGNGLFESKQSEFVRDMYDQQLSLHLSEQRGLGMAKLLRNQLGVEQAVKTQPNTSLEAYWQHPSVLAKGRVTAAAKADNTAAEDRPSVNIDSPESFVEALWPAADSAAQALGLPTEALLAQAALETGWGGHVMRSADGGSSHNLFGIKADQRWSGDRVRQETLEFEQDVVVRRREYFRTYGSYDESFRDYVTFLKQNPRYTNALQNTQDATQYFKALQDAGYATDPDYAEKIVRVMQGPEMQTALNRLKGSLRQSIQSETEAI</sequence>
<dbReference type="InterPro" id="IPR002901">
    <property type="entry name" value="MGlyc_endo_b_GlcNAc-like_dom"/>
</dbReference>
<dbReference type="InterPro" id="IPR013377">
    <property type="entry name" value="FlgJ"/>
</dbReference>
<dbReference type="Pfam" id="PF10135">
    <property type="entry name" value="Rod-binding"/>
    <property type="match status" value="1"/>
</dbReference>
<keyword evidence="9 13" id="KW-0326">Glycosidase</keyword>
<dbReference type="Pfam" id="PF01832">
    <property type="entry name" value="Glucosaminidase"/>
    <property type="match status" value="1"/>
</dbReference>
<dbReference type="Gene3D" id="2.10.70.40">
    <property type="entry name" value="peptidoglycan hydrolase"/>
    <property type="match status" value="1"/>
</dbReference>
<comment type="similarity">
    <text evidence="4">In the C-terminal section; belongs to the glycosyl hydrolase 73 family.</text>
</comment>
<evidence type="ECO:0000256" key="5">
    <source>
        <dbReference type="ARBA" id="ARBA00013433"/>
    </source>
</evidence>
<dbReference type="GO" id="GO:0004040">
    <property type="term" value="F:amidase activity"/>
    <property type="evidence" value="ECO:0007669"/>
    <property type="project" value="InterPro"/>
</dbReference>
<protein>
    <recommendedName>
        <fullName evidence="5">Peptidoglycan hydrolase FlgJ</fullName>
    </recommendedName>
    <alternativeName>
        <fullName evidence="11">Muramidase FlgJ</fullName>
    </alternativeName>
</protein>
<proteinExistence type="inferred from homology"/>
<dbReference type="InterPro" id="IPR051056">
    <property type="entry name" value="Glycosyl_Hydrolase_73"/>
</dbReference>
<dbReference type="EMBL" id="MARB01000021">
    <property type="protein sequence ID" value="ODJ86517.1"/>
    <property type="molecule type" value="Genomic_DNA"/>
</dbReference>
<evidence type="ECO:0000256" key="8">
    <source>
        <dbReference type="ARBA" id="ARBA00022801"/>
    </source>
</evidence>